<proteinExistence type="predicted"/>
<dbReference type="Gene3D" id="2.130.10.10">
    <property type="entry name" value="YVTN repeat-like/Quinoprotein amine dehydrogenase"/>
    <property type="match status" value="1"/>
</dbReference>
<dbReference type="AlphaFoldDB" id="A8B1U8"/>
<dbReference type="GO" id="GO:0045504">
    <property type="term" value="F:dynein heavy chain binding"/>
    <property type="evidence" value="ECO:0000318"/>
    <property type="project" value="GO_Central"/>
</dbReference>
<dbReference type="GO" id="GO:0036156">
    <property type="term" value="C:inner dynein arm"/>
    <property type="evidence" value="ECO:0000318"/>
    <property type="project" value="GO_Central"/>
</dbReference>
<sequence>MGSNERDIYTQLARFYCPEVDIDDFGIGPTPSSAKFPRFVVSSEHGLLALKPQSYTAASYQFASQAPIRVHTDLLLKRIREFTLVEPIATLEQVNSNRFLVGTASHSVIEFNTDLQKASIFHQLHSNRISVLHSFRAQGTQSTDRPTHFLSGSDDHLIKLNLYERAMTVQTFVGSATGITSISYEPQNDIFISANRSGQVHMWSQKAQRPLCLYSCENAGSTFPVALARFTPNPSYFVSASGTFLSLWDLRYNCRPVTSANMLPSCAESLVLLNTALDAASYLEIQAKIHSTSCEWAILTSKGLFRIALDDTFRVIECADEFSVSTICDILACNLLPNRSESPKSTPCLLTIGRGQSKGSAGANEDALPLSVVSQKDYRQRLSYIYKRPHKIGRNARAVYLKPNVLELENQGLVLVSSDSTTLHLYRMGVRAVQDRNHKNQQSKAENKNLNE</sequence>
<reference evidence="1 2" key="1">
    <citation type="journal article" date="2007" name="Science">
        <title>Genomic minimalism in the early diverging intestinal parasite Giardia lamblia.</title>
        <authorList>
            <person name="Morrison H.G."/>
            <person name="McArthur A.G."/>
            <person name="Gillin F.D."/>
            <person name="Aley S.B."/>
            <person name="Adam R.D."/>
            <person name="Olsen G.J."/>
            <person name="Best A.A."/>
            <person name="Cande W.Z."/>
            <person name="Chen F."/>
            <person name="Cipriano M.J."/>
            <person name="Davids B.J."/>
            <person name="Dawson S.C."/>
            <person name="Elmendorf H.G."/>
            <person name="Hehl A.B."/>
            <person name="Holder M.E."/>
            <person name="Huse S.M."/>
            <person name="Kim U.U."/>
            <person name="Lasek-Nesselquist E."/>
            <person name="Manning G."/>
            <person name="Nigam A."/>
            <person name="Nixon J.E."/>
            <person name="Palm D."/>
            <person name="Passamaneck N.E."/>
            <person name="Prabhu A."/>
            <person name="Reich C.I."/>
            <person name="Reiner D.S."/>
            <person name="Samuelson J."/>
            <person name="Svard S.G."/>
            <person name="Sogin M.L."/>
        </authorList>
    </citation>
    <scope>NUCLEOTIDE SEQUENCE [LARGE SCALE GENOMIC DNA]</scope>
    <source>
        <strain evidence="1 2">WB C6</strain>
    </source>
</reference>
<dbReference type="OMA" id="CLYSCEN"/>
<evidence type="ECO:0000313" key="2">
    <source>
        <dbReference type="Proteomes" id="UP000001548"/>
    </source>
</evidence>
<dbReference type="GO" id="GO:0060294">
    <property type="term" value="P:cilium movement involved in cell motility"/>
    <property type="evidence" value="ECO:0000318"/>
    <property type="project" value="GO_Central"/>
</dbReference>
<dbReference type="InterPro" id="IPR015943">
    <property type="entry name" value="WD40/YVTN_repeat-like_dom_sf"/>
</dbReference>
<dbReference type="GO" id="GO:0045503">
    <property type="term" value="F:dynein light chain binding"/>
    <property type="evidence" value="ECO:0000318"/>
    <property type="project" value="GO_Central"/>
</dbReference>
<comment type="caution">
    <text evidence="1">The sequence shown here is derived from an EMBL/GenBank/DDBJ whole genome shotgun (WGS) entry which is preliminary data.</text>
</comment>
<dbReference type="Pfam" id="PF00400">
    <property type="entry name" value="WD40"/>
    <property type="match status" value="1"/>
</dbReference>
<keyword evidence="2" id="KW-1185">Reference proteome</keyword>
<dbReference type="HOGENOM" id="CLU_606144_0_0_1"/>
<protein>
    <submittedName>
        <fullName evidence="1">Uncharacterized protein</fullName>
    </submittedName>
</protein>
<dbReference type="VEuPathDB" id="GiardiaDB:GL50803_8454"/>
<gene>
    <name evidence="1" type="ORF">GL50803_008454</name>
</gene>
<dbReference type="KEGG" id="gla:GL50803_008454"/>
<dbReference type="SUPFAM" id="SSF50978">
    <property type="entry name" value="WD40 repeat-like"/>
    <property type="match status" value="1"/>
</dbReference>
<dbReference type="RefSeq" id="XP_001709846.1">
    <property type="nucleotide sequence ID" value="XM_001709794.1"/>
</dbReference>
<organism evidence="1 2">
    <name type="scientific">Giardia intestinalis (strain ATCC 50803 / WB clone C6)</name>
    <name type="common">Giardia lamblia</name>
    <dbReference type="NCBI Taxonomy" id="184922"/>
    <lineage>
        <taxon>Eukaryota</taxon>
        <taxon>Metamonada</taxon>
        <taxon>Diplomonadida</taxon>
        <taxon>Hexamitidae</taxon>
        <taxon>Giardiinae</taxon>
        <taxon>Giardia</taxon>
    </lineage>
</organism>
<accession>A8B1U8</accession>
<dbReference type="GeneID" id="5702752"/>
<dbReference type="PROSITE" id="PS50082">
    <property type="entry name" value="WD_REPEATS_2"/>
    <property type="match status" value="1"/>
</dbReference>
<dbReference type="EMBL" id="AACB03000003">
    <property type="protein sequence ID" value="KAE8302873.1"/>
    <property type="molecule type" value="Genomic_DNA"/>
</dbReference>
<evidence type="ECO:0000313" key="1">
    <source>
        <dbReference type="EMBL" id="KAE8302873.1"/>
    </source>
</evidence>
<dbReference type="InterPro" id="IPR001680">
    <property type="entry name" value="WD40_rpt"/>
</dbReference>
<dbReference type="STRING" id="184922.A8B1U8"/>
<dbReference type="GO" id="GO:0036159">
    <property type="term" value="P:inner dynein arm assembly"/>
    <property type="evidence" value="ECO:0000318"/>
    <property type="project" value="GO_Central"/>
</dbReference>
<name>A8B1U8_GIAIC</name>
<dbReference type="SMART" id="SM00320">
    <property type="entry name" value="WD40"/>
    <property type="match status" value="3"/>
</dbReference>
<dbReference type="Proteomes" id="UP000001548">
    <property type="component" value="Unassembled WGS sequence"/>
</dbReference>
<dbReference type="InterPro" id="IPR036322">
    <property type="entry name" value="WD40_repeat_dom_sf"/>
</dbReference>